<protein>
    <submittedName>
        <fullName evidence="1">Uncharacterized protein</fullName>
    </submittedName>
</protein>
<dbReference type="Proteomes" id="UP000292702">
    <property type="component" value="Unassembled WGS sequence"/>
</dbReference>
<dbReference type="EMBL" id="RWJN01000155">
    <property type="protein sequence ID" value="TCD65966.1"/>
    <property type="molecule type" value="Genomic_DNA"/>
</dbReference>
<evidence type="ECO:0000313" key="1">
    <source>
        <dbReference type="EMBL" id="TCD65966.1"/>
    </source>
</evidence>
<keyword evidence="2" id="KW-1185">Reference proteome</keyword>
<evidence type="ECO:0000313" key="2">
    <source>
        <dbReference type="Proteomes" id="UP000292702"/>
    </source>
</evidence>
<reference evidence="1 2" key="1">
    <citation type="submission" date="2018-11" db="EMBL/GenBank/DDBJ databases">
        <title>Genome assembly of Steccherinum ochraceum LE-BIN_3174, the white-rot fungus of the Steccherinaceae family (The Residual Polyporoid clade, Polyporales, Basidiomycota).</title>
        <authorList>
            <person name="Fedorova T.V."/>
            <person name="Glazunova O.A."/>
            <person name="Landesman E.O."/>
            <person name="Moiseenko K.V."/>
            <person name="Psurtseva N.V."/>
            <person name="Savinova O.S."/>
            <person name="Shakhova N.V."/>
            <person name="Tyazhelova T.V."/>
            <person name="Vasina D.V."/>
        </authorList>
    </citation>
    <scope>NUCLEOTIDE SEQUENCE [LARGE SCALE GENOMIC DNA]</scope>
    <source>
        <strain evidence="1 2">LE-BIN_3174</strain>
    </source>
</reference>
<comment type="caution">
    <text evidence="1">The sequence shown here is derived from an EMBL/GenBank/DDBJ whole genome shotgun (WGS) entry which is preliminary data.</text>
</comment>
<sequence length="286" mass="32551">MDNITMFVVPVTGAPDHNPWEVKLYFVRLFSTITELSIPSGLTFQDHISEAQLVEATHATHSEDACKTIVQDTLMLSKTGYETSVTSEHFVRSMISAIDVSHITHLSLPLWPVECGPHHIKLLHASRTTITHLTLDMRSFTKDDASLRIRPQARDLWAQLDLVSCRSLEALRFVFYSHRYDFDCWTHVIDILSTLPPSTSLQNITFQTSFEHPLTVQDREVSIPWSRLQDVLLSYAQVGSVVWSVERWADARLMGVTEESISEALAILKGRCAFEFCEFLTDWGLE</sequence>
<proteinExistence type="predicted"/>
<name>A0A4R0RFG5_9APHY</name>
<dbReference type="AlphaFoldDB" id="A0A4R0RFG5"/>
<organism evidence="1 2">
    <name type="scientific">Steccherinum ochraceum</name>
    <dbReference type="NCBI Taxonomy" id="92696"/>
    <lineage>
        <taxon>Eukaryota</taxon>
        <taxon>Fungi</taxon>
        <taxon>Dikarya</taxon>
        <taxon>Basidiomycota</taxon>
        <taxon>Agaricomycotina</taxon>
        <taxon>Agaricomycetes</taxon>
        <taxon>Polyporales</taxon>
        <taxon>Steccherinaceae</taxon>
        <taxon>Steccherinum</taxon>
    </lineage>
</organism>
<gene>
    <name evidence="1" type="ORF">EIP91_001958</name>
</gene>
<accession>A0A4R0RFG5</accession>